<sequence>MTRFLTYQFNLMLLAVSFFTRLPVPAAIDYSPRKLHQAGRYFPLIGWLLAALLSAFYCFMLPQLGITPTVCLLIVISLILTGAIHEDGLADTADGFWGGQTIARKLAIMKDSQIGTYGTCALICALLTKFVLLSSLAADQHLLLALGIAYPLSRGLAISHVQHLPYARQNSDNSKSRPFAQPMQPRVLLWLFASSVPAVLWLPLSSAILVLVSACVLRFALKYWFKKHISGYTGDCLGFAQQVQELLIYLLLIVTLPKTVNEQTIGFLL</sequence>
<evidence type="ECO:0000256" key="2">
    <source>
        <dbReference type="ARBA" id="ARBA00004651"/>
    </source>
</evidence>
<comment type="catalytic activity">
    <reaction evidence="17 19">
        <text>alpha-ribazole + adenosylcob(III)inamide-GDP = adenosylcob(III)alamin + GMP + H(+)</text>
        <dbReference type="Rhea" id="RHEA:16049"/>
        <dbReference type="ChEBI" id="CHEBI:10329"/>
        <dbReference type="ChEBI" id="CHEBI:15378"/>
        <dbReference type="ChEBI" id="CHEBI:18408"/>
        <dbReference type="ChEBI" id="CHEBI:58115"/>
        <dbReference type="ChEBI" id="CHEBI:60487"/>
        <dbReference type="EC" id="2.7.8.26"/>
    </reaction>
</comment>
<evidence type="ECO:0000313" key="21">
    <source>
        <dbReference type="Proteomes" id="UP001461163"/>
    </source>
</evidence>
<evidence type="ECO:0000256" key="6">
    <source>
        <dbReference type="ARBA" id="ARBA00015850"/>
    </source>
</evidence>
<keyword evidence="13 19" id="KW-0472">Membrane</keyword>
<dbReference type="Pfam" id="PF02654">
    <property type="entry name" value="CobS"/>
    <property type="match status" value="1"/>
</dbReference>
<comment type="function">
    <text evidence="14 19">Joins adenosylcobinamide-GDP and alpha-ribazole to generate adenosylcobalamin (Ado-cobalamin). Also synthesizes adenosylcobalamin 5'-phosphate from adenosylcobinamide-GDP and alpha-ribazole 5'-phosphate.</text>
</comment>
<organism evidence="20 21">
    <name type="scientific">Paraglaciecola mesophila</name>
    <dbReference type="NCBI Taxonomy" id="197222"/>
    <lineage>
        <taxon>Bacteria</taxon>
        <taxon>Pseudomonadati</taxon>
        <taxon>Pseudomonadota</taxon>
        <taxon>Gammaproteobacteria</taxon>
        <taxon>Alteromonadales</taxon>
        <taxon>Alteromonadaceae</taxon>
        <taxon>Paraglaciecola</taxon>
    </lineage>
</organism>
<evidence type="ECO:0000256" key="5">
    <source>
        <dbReference type="ARBA" id="ARBA00013200"/>
    </source>
</evidence>
<protein>
    <recommendedName>
        <fullName evidence="6 19">Adenosylcobinamide-GDP ribazoletransferase</fullName>
        <ecNumber evidence="5 19">2.7.8.26</ecNumber>
    </recommendedName>
    <alternativeName>
        <fullName evidence="16 19">Cobalamin synthase</fullName>
    </alternativeName>
    <alternativeName>
        <fullName evidence="15 19">Cobalamin-5'-phosphate synthase</fullName>
    </alternativeName>
</protein>
<evidence type="ECO:0000256" key="15">
    <source>
        <dbReference type="ARBA" id="ARBA00032605"/>
    </source>
</evidence>
<evidence type="ECO:0000256" key="12">
    <source>
        <dbReference type="ARBA" id="ARBA00022989"/>
    </source>
</evidence>
<evidence type="ECO:0000256" key="7">
    <source>
        <dbReference type="ARBA" id="ARBA00022475"/>
    </source>
</evidence>
<keyword evidence="7 19" id="KW-1003">Cell membrane</keyword>
<comment type="subcellular location">
    <subcellularLocation>
        <location evidence="2 19">Cell membrane</location>
        <topology evidence="2 19">Multi-pass membrane protein</topology>
    </subcellularLocation>
</comment>
<evidence type="ECO:0000256" key="3">
    <source>
        <dbReference type="ARBA" id="ARBA00004663"/>
    </source>
</evidence>
<accession>A0ABU9SX14</accession>
<evidence type="ECO:0000256" key="8">
    <source>
        <dbReference type="ARBA" id="ARBA00022573"/>
    </source>
</evidence>
<dbReference type="HAMAP" id="MF_00719">
    <property type="entry name" value="CobS"/>
    <property type="match status" value="1"/>
</dbReference>
<keyword evidence="9 19" id="KW-0808">Transferase</keyword>
<keyword evidence="11 19" id="KW-0460">Magnesium</keyword>
<evidence type="ECO:0000256" key="9">
    <source>
        <dbReference type="ARBA" id="ARBA00022679"/>
    </source>
</evidence>
<dbReference type="NCBIfam" id="NF001277">
    <property type="entry name" value="PRK00235.1-3"/>
    <property type="match status" value="1"/>
</dbReference>
<keyword evidence="8 19" id="KW-0169">Cobalamin biosynthesis</keyword>
<proteinExistence type="inferred from homology"/>
<dbReference type="EC" id="2.7.8.26" evidence="5 19"/>
<comment type="cofactor">
    <cofactor evidence="1 19">
        <name>Mg(2+)</name>
        <dbReference type="ChEBI" id="CHEBI:18420"/>
    </cofactor>
</comment>
<comment type="similarity">
    <text evidence="4 19">Belongs to the CobS family.</text>
</comment>
<comment type="catalytic activity">
    <reaction evidence="18 19">
        <text>alpha-ribazole 5'-phosphate + adenosylcob(III)inamide-GDP = adenosylcob(III)alamin 5'-phosphate + GMP + H(+)</text>
        <dbReference type="Rhea" id="RHEA:23560"/>
        <dbReference type="ChEBI" id="CHEBI:15378"/>
        <dbReference type="ChEBI" id="CHEBI:57918"/>
        <dbReference type="ChEBI" id="CHEBI:58115"/>
        <dbReference type="ChEBI" id="CHEBI:60487"/>
        <dbReference type="ChEBI" id="CHEBI:60493"/>
        <dbReference type="EC" id="2.7.8.26"/>
    </reaction>
</comment>
<dbReference type="PANTHER" id="PTHR34148:SF1">
    <property type="entry name" value="ADENOSYLCOBINAMIDE-GDP RIBAZOLETRANSFERASE"/>
    <property type="match status" value="1"/>
</dbReference>
<evidence type="ECO:0000256" key="16">
    <source>
        <dbReference type="ARBA" id="ARBA00032853"/>
    </source>
</evidence>
<evidence type="ECO:0000256" key="10">
    <source>
        <dbReference type="ARBA" id="ARBA00022692"/>
    </source>
</evidence>
<evidence type="ECO:0000256" key="1">
    <source>
        <dbReference type="ARBA" id="ARBA00001946"/>
    </source>
</evidence>
<evidence type="ECO:0000256" key="17">
    <source>
        <dbReference type="ARBA" id="ARBA00048623"/>
    </source>
</evidence>
<keyword evidence="10 19" id="KW-0812">Transmembrane</keyword>
<evidence type="ECO:0000256" key="19">
    <source>
        <dbReference type="HAMAP-Rule" id="MF_00719"/>
    </source>
</evidence>
<feature type="transmembrane region" description="Helical" evidence="19">
    <location>
        <begin position="42"/>
        <end position="59"/>
    </location>
</feature>
<dbReference type="RefSeq" id="WP_342881836.1">
    <property type="nucleotide sequence ID" value="NZ_JBBMQS010000006.1"/>
</dbReference>
<gene>
    <name evidence="19" type="primary">cobS</name>
    <name evidence="20" type="ORF">WNY77_12090</name>
</gene>
<name>A0ABU9SX14_9ALTE</name>
<reference evidence="20 21" key="1">
    <citation type="submission" date="2024-03" db="EMBL/GenBank/DDBJ databases">
        <title>Community enrichment and isolation of bacterial strains for fucoidan degradation.</title>
        <authorList>
            <person name="Sichert A."/>
        </authorList>
    </citation>
    <scope>NUCLEOTIDE SEQUENCE [LARGE SCALE GENOMIC DNA]</scope>
    <source>
        <strain evidence="20 21">AS12</strain>
    </source>
</reference>
<evidence type="ECO:0000256" key="13">
    <source>
        <dbReference type="ARBA" id="ARBA00023136"/>
    </source>
</evidence>
<evidence type="ECO:0000256" key="18">
    <source>
        <dbReference type="ARBA" id="ARBA00049504"/>
    </source>
</evidence>
<feature type="transmembrane region" description="Helical" evidence="19">
    <location>
        <begin position="114"/>
        <end position="132"/>
    </location>
</feature>
<dbReference type="Proteomes" id="UP001461163">
    <property type="component" value="Unassembled WGS sequence"/>
</dbReference>
<feature type="transmembrane region" description="Helical" evidence="19">
    <location>
        <begin position="66"/>
        <end position="84"/>
    </location>
</feature>
<keyword evidence="21" id="KW-1185">Reference proteome</keyword>
<comment type="caution">
    <text evidence="20">The sequence shown here is derived from an EMBL/GenBank/DDBJ whole genome shotgun (WGS) entry which is preliminary data.</text>
</comment>
<keyword evidence="12 19" id="KW-1133">Transmembrane helix</keyword>
<evidence type="ECO:0000313" key="20">
    <source>
        <dbReference type="EMBL" id="MEM5498140.1"/>
    </source>
</evidence>
<dbReference type="NCBIfam" id="TIGR00317">
    <property type="entry name" value="cobS"/>
    <property type="match status" value="1"/>
</dbReference>
<feature type="transmembrane region" description="Helical" evidence="19">
    <location>
        <begin position="187"/>
        <end position="220"/>
    </location>
</feature>
<evidence type="ECO:0000256" key="14">
    <source>
        <dbReference type="ARBA" id="ARBA00025228"/>
    </source>
</evidence>
<comment type="pathway">
    <text evidence="3 19">Cofactor biosynthesis; adenosylcobalamin biosynthesis; adenosylcobalamin from cob(II)yrinate a,c-diamide: step 7/7.</text>
</comment>
<dbReference type="GO" id="GO:0051073">
    <property type="term" value="F:adenosylcobinamide-GDP ribazoletransferase activity"/>
    <property type="evidence" value="ECO:0007669"/>
    <property type="project" value="UniProtKB-EC"/>
</dbReference>
<dbReference type="PANTHER" id="PTHR34148">
    <property type="entry name" value="ADENOSYLCOBINAMIDE-GDP RIBAZOLETRANSFERASE"/>
    <property type="match status" value="1"/>
</dbReference>
<dbReference type="EMBL" id="JBBMQS010000006">
    <property type="protein sequence ID" value="MEM5498140.1"/>
    <property type="molecule type" value="Genomic_DNA"/>
</dbReference>
<evidence type="ECO:0000256" key="4">
    <source>
        <dbReference type="ARBA" id="ARBA00010561"/>
    </source>
</evidence>
<evidence type="ECO:0000256" key="11">
    <source>
        <dbReference type="ARBA" id="ARBA00022842"/>
    </source>
</evidence>
<dbReference type="InterPro" id="IPR003805">
    <property type="entry name" value="CobS"/>
</dbReference>